<dbReference type="KEGG" id="hro:HELRODRAFT_183726"/>
<dbReference type="EMBL" id="AMQM01008964">
    <property type="status" value="NOT_ANNOTATED_CDS"/>
    <property type="molecule type" value="Genomic_DNA"/>
</dbReference>
<reference evidence="4" key="1">
    <citation type="submission" date="2012-12" db="EMBL/GenBank/DDBJ databases">
        <authorList>
            <person name="Hellsten U."/>
            <person name="Grimwood J."/>
            <person name="Chapman J.A."/>
            <person name="Shapiro H."/>
            <person name="Aerts A."/>
            <person name="Otillar R.P."/>
            <person name="Terry A.Y."/>
            <person name="Boore J.L."/>
            <person name="Simakov O."/>
            <person name="Marletaz F."/>
            <person name="Cho S.-J."/>
            <person name="Edsinger-Gonzales E."/>
            <person name="Havlak P."/>
            <person name="Kuo D.-H."/>
            <person name="Larsson T."/>
            <person name="Lv J."/>
            <person name="Arendt D."/>
            <person name="Savage R."/>
            <person name="Osoegawa K."/>
            <person name="de Jong P."/>
            <person name="Lindberg D.R."/>
            <person name="Seaver E.C."/>
            <person name="Weisblat D.A."/>
            <person name="Putnam N.H."/>
            <person name="Grigoriev I.V."/>
            <person name="Rokhsar D.S."/>
        </authorList>
    </citation>
    <scope>NUCLEOTIDE SEQUENCE</scope>
</reference>
<evidence type="ECO:0000313" key="4">
    <source>
        <dbReference type="Proteomes" id="UP000015101"/>
    </source>
</evidence>
<proteinExistence type="predicted"/>
<feature type="region of interest" description="Disordered" evidence="1">
    <location>
        <begin position="1"/>
        <end position="21"/>
    </location>
</feature>
<organism evidence="3 4">
    <name type="scientific">Helobdella robusta</name>
    <name type="common">Californian leech</name>
    <dbReference type="NCBI Taxonomy" id="6412"/>
    <lineage>
        <taxon>Eukaryota</taxon>
        <taxon>Metazoa</taxon>
        <taxon>Spiralia</taxon>
        <taxon>Lophotrochozoa</taxon>
        <taxon>Annelida</taxon>
        <taxon>Clitellata</taxon>
        <taxon>Hirudinea</taxon>
        <taxon>Rhynchobdellida</taxon>
        <taxon>Glossiphoniidae</taxon>
        <taxon>Helobdella</taxon>
    </lineage>
</organism>
<dbReference type="AlphaFoldDB" id="T1FK41"/>
<dbReference type="EnsemblMetazoa" id="HelroT183726">
    <property type="protein sequence ID" value="HelroP183726"/>
    <property type="gene ID" value="HelroG183726"/>
</dbReference>
<evidence type="ECO:0000313" key="2">
    <source>
        <dbReference type="EMBL" id="ESO10353.1"/>
    </source>
</evidence>
<reference evidence="3" key="3">
    <citation type="submission" date="2015-06" db="UniProtKB">
        <authorList>
            <consortium name="EnsemblMetazoa"/>
        </authorList>
    </citation>
    <scope>IDENTIFICATION</scope>
</reference>
<dbReference type="InParanoid" id="T1FK41"/>
<name>T1FK41_HELRO</name>
<dbReference type="CTD" id="20209190"/>
<dbReference type="GeneID" id="20209190"/>
<reference evidence="2 4" key="2">
    <citation type="journal article" date="2013" name="Nature">
        <title>Insights into bilaterian evolution from three spiralian genomes.</title>
        <authorList>
            <person name="Simakov O."/>
            <person name="Marletaz F."/>
            <person name="Cho S.J."/>
            <person name="Edsinger-Gonzales E."/>
            <person name="Havlak P."/>
            <person name="Hellsten U."/>
            <person name="Kuo D.H."/>
            <person name="Larsson T."/>
            <person name="Lv J."/>
            <person name="Arendt D."/>
            <person name="Savage R."/>
            <person name="Osoegawa K."/>
            <person name="de Jong P."/>
            <person name="Grimwood J."/>
            <person name="Chapman J.A."/>
            <person name="Shapiro H."/>
            <person name="Aerts A."/>
            <person name="Otillar R.P."/>
            <person name="Terry A.Y."/>
            <person name="Boore J.L."/>
            <person name="Grigoriev I.V."/>
            <person name="Lindberg D.R."/>
            <person name="Seaver E.C."/>
            <person name="Weisblat D.A."/>
            <person name="Putnam N.H."/>
            <person name="Rokhsar D.S."/>
        </authorList>
    </citation>
    <scope>NUCLEOTIDE SEQUENCE</scope>
</reference>
<dbReference type="EMBL" id="KB095884">
    <property type="protein sequence ID" value="ESO10353.1"/>
    <property type="molecule type" value="Genomic_DNA"/>
</dbReference>
<dbReference type="RefSeq" id="XP_009011560.1">
    <property type="nucleotide sequence ID" value="XM_009013312.1"/>
</dbReference>
<dbReference type="EMBL" id="AMQM01008963">
    <property type="status" value="NOT_ANNOTATED_CDS"/>
    <property type="molecule type" value="Genomic_DNA"/>
</dbReference>
<sequence length="168" mass="19235">MINNNNSNNNTAVSTYNNNNNSNNYNNNSTFCKVKVNVRVLGRDILAFKPSHCNSNARHLNHYTTVPPISFEKISTNQTDEVSTPDISFIQIKLICSPRKVFDVEKLEVVNYIGCDKIYKITDALFLNYINIPSGVLDYAQKLSREYHYRLKNVVQTPKPILIFERAS</sequence>
<accession>T1FK41</accession>
<evidence type="ECO:0000256" key="1">
    <source>
        <dbReference type="SAM" id="MobiDB-lite"/>
    </source>
</evidence>
<evidence type="ECO:0000313" key="3">
    <source>
        <dbReference type="EnsemblMetazoa" id="HelroP183726"/>
    </source>
</evidence>
<protein>
    <submittedName>
        <fullName evidence="2 3">Uncharacterized protein</fullName>
    </submittedName>
</protein>
<dbReference type="Proteomes" id="UP000015101">
    <property type="component" value="Unassembled WGS sequence"/>
</dbReference>
<dbReference type="HOGENOM" id="CLU_1588270_0_0_1"/>
<keyword evidence="4" id="KW-1185">Reference proteome</keyword>
<gene>
    <name evidence="3" type="primary">20209190</name>
    <name evidence="2" type="ORF">HELRODRAFT_183726</name>
</gene>